<dbReference type="RefSeq" id="YP_009797576.1">
    <property type="nucleotide sequence ID" value="NC_047916.1"/>
</dbReference>
<accession>A0A2K9V399</accession>
<evidence type="ECO:0000313" key="2">
    <source>
        <dbReference type="Proteomes" id="UP000241164"/>
    </source>
</evidence>
<dbReference type="KEGG" id="vg:54987992"/>
<name>A0A2K9V399_9CAUD</name>
<organism evidence="1 2">
    <name type="scientific">Faecalibacterium phage FP_oengus</name>
    <dbReference type="NCBI Taxonomy" id="2070188"/>
    <lineage>
        <taxon>Viruses</taxon>
        <taxon>Duplodnaviria</taxon>
        <taxon>Heunggongvirae</taxon>
        <taxon>Uroviricota</taxon>
        <taxon>Caudoviricetes</taxon>
        <taxon>Oengusvirus</taxon>
        <taxon>Oengusvirus oengus</taxon>
    </lineage>
</organism>
<proteinExistence type="predicted"/>
<dbReference type="EMBL" id="MG711463">
    <property type="protein sequence ID" value="AUV56543.1"/>
    <property type="molecule type" value="Genomic_DNA"/>
</dbReference>
<dbReference type="Proteomes" id="UP000241164">
    <property type="component" value="Segment"/>
</dbReference>
<keyword evidence="2" id="KW-1185">Reference proteome</keyword>
<reference evidence="1 2" key="1">
    <citation type="submission" date="2017-12" db="EMBL/GenBank/DDBJ databases">
        <title>Phages infecting Faecalibacterium prausnitzii belong to novel viral genera that help decipher intestinal viromes.</title>
        <authorList>
            <person name="Petit M.-A."/>
            <person name="De Paepe M."/>
            <person name="Benevides L."/>
            <person name="Langella P."/>
        </authorList>
    </citation>
    <scope>NUCLEOTIDE SEQUENCE [LARGE SCALE GENOMIC DNA]</scope>
</reference>
<dbReference type="GeneID" id="54987992"/>
<sequence length="47" mass="5403">MRIVLLASIILQAIAIGMSFAENIGKEKQRIIRYTGWFLLLIYMVFG</sequence>
<evidence type="ECO:0000313" key="1">
    <source>
        <dbReference type="EMBL" id="AUV56543.1"/>
    </source>
</evidence>
<protein>
    <submittedName>
        <fullName evidence="1">Uncharacterized protein</fullName>
    </submittedName>
</protein>